<feature type="compositionally biased region" description="Basic and acidic residues" evidence="2">
    <location>
        <begin position="21"/>
        <end position="30"/>
    </location>
</feature>
<dbReference type="GeneID" id="7826315"/>
<dbReference type="STRING" id="312017.I7MJ14"/>
<dbReference type="KEGG" id="tet:TTHERM_00685930"/>
<dbReference type="GO" id="GO:0005829">
    <property type="term" value="C:cytosol"/>
    <property type="evidence" value="ECO:0007669"/>
    <property type="project" value="TreeGrafter"/>
</dbReference>
<dbReference type="SMART" id="SM00698">
    <property type="entry name" value="MORN"/>
    <property type="match status" value="9"/>
</dbReference>
<evidence type="ECO:0000313" key="3">
    <source>
        <dbReference type="EMBL" id="EAS04950.1"/>
    </source>
</evidence>
<keyword evidence="4" id="KW-1185">Reference proteome</keyword>
<dbReference type="Gene3D" id="2.20.110.10">
    <property type="entry name" value="Histone H3 K4-specific methyltransferase SET7/9 N-terminal domain"/>
    <property type="match status" value="4"/>
</dbReference>
<dbReference type="AlphaFoldDB" id="I7MJ14"/>
<dbReference type="InterPro" id="IPR003409">
    <property type="entry name" value="MORN"/>
</dbReference>
<dbReference type="PANTHER" id="PTHR43215:SF14">
    <property type="entry name" value="RADIAL SPOKE HEAD 1 HOMOLOG"/>
    <property type="match status" value="1"/>
</dbReference>
<dbReference type="OMA" id="IQFWPDG"/>
<name>I7MJ14_TETTS</name>
<dbReference type="Proteomes" id="UP000009168">
    <property type="component" value="Unassembled WGS sequence"/>
</dbReference>
<feature type="region of interest" description="Disordered" evidence="2">
    <location>
        <begin position="1"/>
        <end position="30"/>
    </location>
</feature>
<dbReference type="OrthoDB" id="270720at2759"/>
<sequence length="350" mass="40338">MGSCQSDCRDKQEIDPYNVPKEQEPLKLEDAESQQKIIKIQSFARGYKAKQEVQELKKQVNSNAPPREVALPYEGPMATDKLQVQKILNDKFNWPARPEFKEFIRLPPFKFIQSGAIYKGQWNNGLRHGRGIQFWPDGSVYQGDWVEDMADGKGRLIHPDGDYYQGDWQKDRAQGIGIFVHVDGNKYEGEWYQDKQHGQGVEEQQDFIYRGSFQNGLKHGKGKIIWKNDGTSYEGDFYEGLMEGTGRFIFQNGKIYNGQWFKSKMHGHGELIYPDGRKYTGSFVEGQKNGLGKMEYPDGKIYEGEWKNGKQHGQGQVTTPDGRIGQGYWEEGKRVKNYDQMNQQHQEVGL</sequence>
<dbReference type="eggNOG" id="KOG0229">
    <property type="taxonomic scope" value="Eukaryota"/>
</dbReference>
<dbReference type="EMBL" id="GG662435">
    <property type="protein sequence ID" value="EAS04950.1"/>
    <property type="molecule type" value="Genomic_DNA"/>
</dbReference>
<evidence type="ECO:0000256" key="2">
    <source>
        <dbReference type="SAM" id="MobiDB-lite"/>
    </source>
</evidence>
<gene>
    <name evidence="3" type="ORF">TTHERM_00685930</name>
</gene>
<keyword evidence="1" id="KW-0677">Repeat</keyword>
<evidence type="ECO:0000256" key="1">
    <source>
        <dbReference type="ARBA" id="ARBA00022737"/>
    </source>
</evidence>
<reference evidence="4" key="1">
    <citation type="journal article" date="2006" name="PLoS Biol.">
        <title>Macronuclear genome sequence of the ciliate Tetrahymena thermophila, a model eukaryote.</title>
        <authorList>
            <person name="Eisen J.A."/>
            <person name="Coyne R.S."/>
            <person name="Wu M."/>
            <person name="Wu D."/>
            <person name="Thiagarajan M."/>
            <person name="Wortman J.R."/>
            <person name="Badger J.H."/>
            <person name="Ren Q."/>
            <person name="Amedeo P."/>
            <person name="Jones K.M."/>
            <person name="Tallon L.J."/>
            <person name="Delcher A.L."/>
            <person name="Salzberg S.L."/>
            <person name="Silva J.C."/>
            <person name="Haas B.J."/>
            <person name="Majoros W.H."/>
            <person name="Farzad M."/>
            <person name="Carlton J.M."/>
            <person name="Smith R.K. Jr."/>
            <person name="Garg J."/>
            <person name="Pearlman R.E."/>
            <person name="Karrer K.M."/>
            <person name="Sun L."/>
            <person name="Manning G."/>
            <person name="Elde N.C."/>
            <person name="Turkewitz A.P."/>
            <person name="Asai D.J."/>
            <person name="Wilkes D.E."/>
            <person name="Wang Y."/>
            <person name="Cai H."/>
            <person name="Collins K."/>
            <person name="Stewart B.A."/>
            <person name="Lee S.R."/>
            <person name="Wilamowska K."/>
            <person name="Weinberg Z."/>
            <person name="Ruzzo W.L."/>
            <person name="Wloga D."/>
            <person name="Gaertig J."/>
            <person name="Frankel J."/>
            <person name="Tsao C.-C."/>
            <person name="Gorovsky M.A."/>
            <person name="Keeling P.J."/>
            <person name="Waller R.F."/>
            <person name="Patron N.J."/>
            <person name="Cherry J.M."/>
            <person name="Stover N.A."/>
            <person name="Krieger C.J."/>
            <person name="del Toro C."/>
            <person name="Ryder H.F."/>
            <person name="Williamson S.C."/>
            <person name="Barbeau R.A."/>
            <person name="Hamilton E.P."/>
            <person name="Orias E."/>
        </authorList>
    </citation>
    <scope>NUCLEOTIDE SEQUENCE [LARGE SCALE GENOMIC DNA]</scope>
    <source>
        <strain evidence="4">SB210</strain>
    </source>
</reference>
<dbReference type="RefSeq" id="XP_001025195.1">
    <property type="nucleotide sequence ID" value="XM_001025195.3"/>
</dbReference>
<dbReference type="Pfam" id="PF02493">
    <property type="entry name" value="MORN"/>
    <property type="match status" value="9"/>
</dbReference>
<dbReference type="SUPFAM" id="SSF82185">
    <property type="entry name" value="Histone H3 K4-specific methyltransferase SET7/9 N-terminal domain"/>
    <property type="match status" value="2"/>
</dbReference>
<dbReference type="PROSITE" id="PS50096">
    <property type="entry name" value="IQ"/>
    <property type="match status" value="1"/>
</dbReference>
<proteinExistence type="predicted"/>
<accession>I7MJ14</accession>
<dbReference type="PANTHER" id="PTHR43215">
    <property type="entry name" value="RADIAL SPOKE HEAD 1 HOMOLOG"/>
    <property type="match status" value="1"/>
</dbReference>
<evidence type="ECO:0000313" key="4">
    <source>
        <dbReference type="Proteomes" id="UP000009168"/>
    </source>
</evidence>
<protein>
    <submittedName>
        <fullName evidence="3">IQ calmodulin-binding motif protein</fullName>
    </submittedName>
</protein>
<dbReference type="InParanoid" id="I7MJ14"/>
<dbReference type="HOGENOM" id="CLU_032017_1_3_1"/>
<organism evidence="3 4">
    <name type="scientific">Tetrahymena thermophila (strain SB210)</name>
    <dbReference type="NCBI Taxonomy" id="312017"/>
    <lineage>
        <taxon>Eukaryota</taxon>
        <taxon>Sar</taxon>
        <taxon>Alveolata</taxon>
        <taxon>Ciliophora</taxon>
        <taxon>Intramacronucleata</taxon>
        <taxon>Oligohymenophorea</taxon>
        <taxon>Hymenostomatida</taxon>
        <taxon>Tetrahymenina</taxon>
        <taxon>Tetrahymenidae</taxon>
        <taxon>Tetrahymena</taxon>
    </lineage>
</organism>